<keyword evidence="1" id="KW-0479">Metal-binding</keyword>
<gene>
    <name evidence="6" type="ORF">GCM10017083_11920</name>
</gene>
<keyword evidence="2" id="KW-0863">Zinc-finger</keyword>
<feature type="zinc finger region" description="dksA C4-type" evidence="4">
    <location>
        <begin position="87"/>
        <end position="111"/>
    </location>
</feature>
<dbReference type="GO" id="GO:0008270">
    <property type="term" value="F:zinc ion binding"/>
    <property type="evidence" value="ECO:0007669"/>
    <property type="project" value="UniProtKB-KW"/>
</dbReference>
<dbReference type="InterPro" id="IPR000962">
    <property type="entry name" value="Znf_DskA_TraR"/>
</dbReference>
<evidence type="ECO:0000256" key="4">
    <source>
        <dbReference type="PROSITE-ProRule" id="PRU00510"/>
    </source>
</evidence>
<proteinExistence type="predicted"/>
<feature type="domain" description="Zinc finger DksA/TraR C4-type" evidence="5">
    <location>
        <begin position="82"/>
        <end position="114"/>
    </location>
</feature>
<reference evidence="6" key="1">
    <citation type="journal article" date="2014" name="Int. J. Syst. Evol. Microbiol.">
        <title>Complete genome sequence of Corynebacterium casei LMG S-19264T (=DSM 44701T), isolated from a smear-ripened cheese.</title>
        <authorList>
            <consortium name="US DOE Joint Genome Institute (JGI-PGF)"/>
            <person name="Walter F."/>
            <person name="Albersmeier A."/>
            <person name="Kalinowski J."/>
            <person name="Ruckert C."/>
        </authorList>
    </citation>
    <scope>NUCLEOTIDE SEQUENCE</scope>
    <source>
        <strain evidence="6">KCTC 42651</strain>
    </source>
</reference>
<dbReference type="AlphaFoldDB" id="A0A918XPF4"/>
<sequence length="116" mass="12768">MTATDDDLERIRRALTDRLDALRHTAEATADDRRPVELDQASVGRLSRMDALQMQAMAQATGRRREVEVARIEAALKRIDDGDYGWCVQCGEEIAPKRLAADPTVPTCIDCAAKAG</sequence>
<dbReference type="SUPFAM" id="SSF57716">
    <property type="entry name" value="Glucocorticoid receptor-like (DNA-binding domain)"/>
    <property type="match status" value="1"/>
</dbReference>
<keyword evidence="3" id="KW-0862">Zinc</keyword>
<dbReference type="Proteomes" id="UP000630353">
    <property type="component" value="Unassembled WGS sequence"/>
</dbReference>
<reference evidence="6" key="2">
    <citation type="submission" date="2020-09" db="EMBL/GenBank/DDBJ databases">
        <authorList>
            <person name="Sun Q."/>
            <person name="Kim S."/>
        </authorList>
    </citation>
    <scope>NUCLEOTIDE SEQUENCE</scope>
    <source>
        <strain evidence="6">KCTC 42651</strain>
    </source>
</reference>
<evidence type="ECO:0000256" key="2">
    <source>
        <dbReference type="ARBA" id="ARBA00022771"/>
    </source>
</evidence>
<evidence type="ECO:0000256" key="1">
    <source>
        <dbReference type="ARBA" id="ARBA00022723"/>
    </source>
</evidence>
<comment type="caution">
    <text evidence="6">The sequence shown here is derived from an EMBL/GenBank/DDBJ whole genome shotgun (WGS) entry which is preliminary data.</text>
</comment>
<dbReference type="Pfam" id="PF01258">
    <property type="entry name" value="zf-dskA_traR"/>
    <property type="match status" value="1"/>
</dbReference>
<evidence type="ECO:0000256" key="3">
    <source>
        <dbReference type="ARBA" id="ARBA00022833"/>
    </source>
</evidence>
<evidence type="ECO:0000259" key="5">
    <source>
        <dbReference type="Pfam" id="PF01258"/>
    </source>
</evidence>
<dbReference type="RefSeq" id="WP_189988007.1">
    <property type="nucleotide sequence ID" value="NZ_BMZS01000002.1"/>
</dbReference>
<keyword evidence="7" id="KW-1185">Reference proteome</keyword>
<name>A0A918XPF4_9PROT</name>
<organism evidence="6 7">
    <name type="scientific">Thalassobaculum fulvum</name>
    <dbReference type="NCBI Taxonomy" id="1633335"/>
    <lineage>
        <taxon>Bacteria</taxon>
        <taxon>Pseudomonadati</taxon>
        <taxon>Pseudomonadota</taxon>
        <taxon>Alphaproteobacteria</taxon>
        <taxon>Rhodospirillales</taxon>
        <taxon>Thalassobaculaceae</taxon>
        <taxon>Thalassobaculum</taxon>
    </lineage>
</organism>
<dbReference type="EMBL" id="BMZS01000002">
    <property type="protein sequence ID" value="GHD44473.1"/>
    <property type="molecule type" value="Genomic_DNA"/>
</dbReference>
<accession>A0A918XPF4</accession>
<dbReference type="PANTHER" id="PTHR33823">
    <property type="entry name" value="RNA POLYMERASE-BINDING TRANSCRIPTION FACTOR DKSA-RELATED"/>
    <property type="match status" value="1"/>
</dbReference>
<dbReference type="Gene3D" id="1.20.120.910">
    <property type="entry name" value="DksA, coiled-coil domain"/>
    <property type="match status" value="1"/>
</dbReference>
<evidence type="ECO:0000313" key="6">
    <source>
        <dbReference type="EMBL" id="GHD44473.1"/>
    </source>
</evidence>
<dbReference type="PROSITE" id="PS51128">
    <property type="entry name" value="ZF_DKSA_2"/>
    <property type="match status" value="1"/>
</dbReference>
<evidence type="ECO:0000313" key="7">
    <source>
        <dbReference type="Proteomes" id="UP000630353"/>
    </source>
</evidence>
<protein>
    <submittedName>
        <fullName evidence="6">Molecular chaperone DnaK</fullName>
    </submittedName>
</protein>
<dbReference type="PANTHER" id="PTHR33823:SF2">
    <property type="entry name" value="RNA POLYMERASE-BINDING TRANSCRIPTION FACTOR DKSA"/>
    <property type="match status" value="1"/>
</dbReference>